<accession>A0A645BYA7</accession>
<gene>
    <name evidence="1" type="ORF">SDC9_113594</name>
</gene>
<protein>
    <submittedName>
        <fullName evidence="1">Uncharacterized protein</fullName>
    </submittedName>
</protein>
<dbReference type="AlphaFoldDB" id="A0A645BYA7"/>
<sequence length="195" mass="21482">MICIGVFGEKTESFIKQLLKRYFDAEIQTEICLSDEEAIDIAYLKAIAMGKEVFITNIFSDAFIEFDIIVFFSHAESCYINLKYNGYAIINADDCTGLKDIMLSAGITKITCGVTSRAGVTISSIGENMDGTQTIQCCIQHRIRTLSGRVIEPQEFSVNVRGVNYPISEVLSLITTAITGDIEETVTTSTLISND</sequence>
<comment type="caution">
    <text evidence="1">The sequence shown here is derived from an EMBL/GenBank/DDBJ whole genome shotgun (WGS) entry which is preliminary data.</text>
</comment>
<reference evidence="1" key="1">
    <citation type="submission" date="2019-08" db="EMBL/GenBank/DDBJ databases">
        <authorList>
            <person name="Kucharzyk K."/>
            <person name="Murdoch R.W."/>
            <person name="Higgins S."/>
            <person name="Loffler F."/>
        </authorList>
    </citation>
    <scope>NUCLEOTIDE SEQUENCE</scope>
</reference>
<organism evidence="1">
    <name type="scientific">bioreactor metagenome</name>
    <dbReference type="NCBI Taxonomy" id="1076179"/>
    <lineage>
        <taxon>unclassified sequences</taxon>
        <taxon>metagenomes</taxon>
        <taxon>ecological metagenomes</taxon>
    </lineage>
</organism>
<evidence type="ECO:0000313" key="1">
    <source>
        <dbReference type="EMBL" id="MPM66684.1"/>
    </source>
</evidence>
<dbReference type="EMBL" id="VSSQ01021235">
    <property type="protein sequence ID" value="MPM66684.1"/>
    <property type="molecule type" value="Genomic_DNA"/>
</dbReference>
<name>A0A645BYA7_9ZZZZ</name>
<proteinExistence type="predicted"/>